<reference evidence="2 3" key="1">
    <citation type="submission" date="2018-01" db="EMBL/GenBank/DDBJ databases">
        <title>Genomic Encyclopedia of Type Strains, Phase III (KMG-III): the genomes of soil and plant-associated and newly described type strains.</title>
        <authorList>
            <person name="Whitman W."/>
        </authorList>
    </citation>
    <scope>NUCLEOTIDE SEQUENCE [LARGE SCALE GENOMIC DNA]</scope>
    <source>
        <strain evidence="2 3">JCM 18070</strain>
    </source>
</reference>
<dbReference type="AlphaFoldDB" id="A0A2S4M905"/>
<name>A0A2S4M905_9BURK</name>
<dbReference type="SUPFAM" id="SSF53474">
    <property type="entry name" value="alpha/beta-Hydrolases"/>
    <property type="match status" value="1"/>
</dbReference>
<evidence type="ECO:0000313" key="2">
    <source>
        <dbReference type="EMBL" id="POR51212.1"/>
    </source>
</evidence>
<evidence type="ECO:0000313" key="3">
    <source>
        <dbReference type="Proteomes" id="UP000237381"/>
    </source>
</evidence>
<organism evidence="2 3">
    <name type="scientific">Paraburkholderia eburnea</name>
    <dbReference type="NCBI Taxonomy" id="1189126"/>
    <lineage>
        <taxon>Bacteria</taxon>
        <taxon>Pseudomonadati</taxon>
        <taxon>Pseudomonadota</taxon>
        <taxon>Betaproteobacteria</taxon>
        <taxon>Burkholderiales</taxon>
        <taxon>Burkholderiaceae</taxon>
        <taxon>Paraburkholderia</taxon>
    </lineage>
</organism>
<dbReference type="Pfam" id="PF00561">
    <property type="entry name" value="Abhydrolase_1"/>
    <property type="match status" value="1"/>
</dbReference>
<gene>
    <name evidence="2" type="ORF">B0G62_107240</name>
</gene>
<protein>
    <submittedName>
        <fullName evidence="2">Pimeloyl-ACP methyl ester carboxylesterase</fullName>
    </submittedName>
</protein>
<dbReference type="InterPro" id="IPR029058">
    <property type="entry name" value="AB_hydrolase_fold"/>
</dbReference>
<sequence length="313" mass="35265">MRTQCDAPRGGGRDYEMPAVAALSRETERLDVVSDGVRLAVYVSGPRDAPPMILVHGYPDSARVWEGMRRELETRYRVIAYDVRGAGASAAPRARADYKLAQLARDLIAVADATCGTQPFHLVAHDWGSIQCWEAVADAANAARIASYTSISGPCLDHVFRARLSVAQSLRSWYIAFFHLPLVPQLVWRLGGAALWPWWLHRTEGVRAQRDPAQLRNCINGLQLYRANFIACARAPRERRTQVPVQLIVPRFDRYVTPALVECATQWLGRHRREIIDAPHWTVVRDAPLIAARVQRFIAWTKREEARAVSLDL</sequence>
<dbReference type="Proteomes" id="UP000237381">
    <property type="component" value="Unassembled WGS sequence"/>
</dbReference>
<dbReference type="Gene3D" id="3.40.50.1820">
    <property type="entry name" value="alpha/beta hydrolase"/>
    <property type="match status" value="1"/>
</dbReference>
<feature type="domain" description="AB hydrolase-1" evidence="1">
    <location>
        <begin position="50"/>
        <end position="283"/>
    </location>
</feature>
<proteinExistence type="predicted"/>
<dbReference type="PANTHER" id="PTHR43329">
    <property type="entry name" value="EPOXIDE HYDROLASE"/>
    <property type="match status" value="1"/>
</dbReference>
<evidence type="ECO:0000259" key="1">
    <source>
        <dbReference type="Pfam" id="PF00561"/>
    </source>
</evidence>
<dbReference type="EMBL" id="PQGA01000007">
    <property type="protein sequence ID" value="POR51212.1"/>
    <property type="molecule type" value="Genomic_DNA"/>
</dbReference>
<dbReference type="InterPro" id="IPR000073">
    <property type="entry name" value="AB_hydrolase_1"/>
</dbReference>
<keyword evidence="3" id="KW-1185">Reference proteome</keyword>
<accession>A0A2S4M905</accession>
<comment type="caution">
    <text evidence="2">The sequence shown here is derived from an EMBL/GenBank/DDBJ whole genome shotgun (WGS) entry which is preliminary data.</text>
</comment>